<evidence type="ECO:0000313" key="2">
    <source>
        <dbReference type="EMBL" id="CAA9510894.1"/>
    </source>
</evidence>
<gene>
    <name evidence="2" type="ORF">AVDCRST_MAG31-887</name>
</gene>
<dbReference type="AlphaFoldDB" id="A0A6J4T0S5"/>
<protein>
    <submittedName>
        <fullName evidence="2">Uncharacterized protein</fullName>
    </submittedName>
</protein>
<name>A0A6J4T0S5_9SPHN</name>
<feature type="non-terminal residue" evidence="2">
    <location>
        <position position="79"/>
    </location>
</feature>
<feature type="compositionally biased region" description="Basic residues" evidence="1">
    <location>
        <begin position="21"/>
        <end position="30"/>
    </location>
</feature>
<feature type="non-terminal residue" evidence="2">
    <location>
        <position position="1"/>
    </location>
</feature>
<sequence>RAASASRTRRGWRNGCSASRSRPRPARARSRSTYPGRCRSTSPTSPPRRKGRPWCSGPTSIIVTGRSWRGAADGRSRAV</sequence>
<organism evidence="2">
    <name type="scientific">uncultured Sphingomonas sp</name>
    <dbReference type="NCBI Taxonomy" id="158754"/>
    <lineage>
        <taxon>Bacteria</taxon>
        <taxon>Pseudomonadati</taxon>
        <taxon>Pseudomonadota</taxon>
        <taxon>Alphaproteobacteria</taxon>
        <taxon>Sphingomonadales</taxon>
        <taxon>Sphingomonadaceae</taxon>
        <taxon>Sphingomonas</taxon>
        <taxon>environmental samples</taxon>
    </lineage>
</organism>
<reference evidence="2" key="1">
    <citation type="submission" date="2020-02" db="EMBL/GenBank/DDBJ databases">
        <authorList>
            <person name="Meier V. D."/>
        </authorList>
    </citation>
    <scope>NUCLEOTIDE SEQUENCE</scope>
    <source>
        <strain evidence="2">AVDCRST_MAG31</strain>
    </source>
</reference>
<accession>A0A6J4T0S5</accession>
<feature type="region of interest" description="Disordered" evidence="1">
    <location>
        <begin position="1"/>
        <end position="79"/>
    </location>
</feature>
<proteinExistence type="predicted"/>
<dbReference type="EMBL" id="CADCWA010000059">
    <property type="protein sequence ID" value="CAA9510894.1"/>
    <property type="molecule type" value="Genomic_DNA"/>
</dbReference>
<evidence type="ECO:0000256" key="1">
    <source>
        <dbReference type="SAM" id="MobiDB-lite"/>
    </source>
</evidence>